<keyword evidence="6 8" id="KW-0472">Membrane</keyword>
<dbReference type="PANTHER" id="PTHR11923:SF93">
    <property type="entry name" value="GH07959P-RELATED"/>
    <property type="match status" value="1"/>
</dbReference>
<name>A0A8S1BWM7_9INSE</name>
<evidence type="ECO:0000256" key="4">
    <source>
        <dbReference type="ARBA" id="ARBA00022692"/>
    </source>
</evidence>
<evidence type="ECO:0008006" key="11">
    <source>
        <dbReference type="Google" id="ProtNLM"/>
    </source>
</evidence>
<dbReference type="PRINTS" id="PR01609">
    <property type="entry name" value="CD36FAMILY"/>
</dbReference>
<protein>
    <recommendedName>
        <fullName evidence="11">Protein croquemort</fullName>
    </recommendedName>
</protein>
<sequence>MWMMKNALGHYCLLCIGIVVAILGVLAITCTPGFFNFILKSELHLSESSQSYQVWKDTPVPMYIQFYFFNWTNEGELENANSKPSFEQKGPYRFNEFHEKVNVTFHDNNTVSFKQVRRWHFDPDNSNGTLDDIITTLNLPPLTAAFVARDWSIFMQGPLSLVISQTSKRHVTKKVREYLFEGYDDSLISLADKLPALANIEIPFDKFGWFYKRNNSDEYDGFFNMDTGADDINKVGRLRNWNFANRTKFFPSSCGMVNGSAGELWPPGQTKTNITMFSPDICRSLTFDFTEEVDVHGVTGYRYSGGRNIVDNGTINADNWCFCNGECLPVGVVNASSCRYGAPAFVSYPHYYMADPYYASLVDGMRPDKEKHQFYVTLEPTTGIPLDVAARFQINILLQPSRHISNYKRVPKVFFPIIWFEQRATMPPEMASSLLALLALPDNGAVLGLTMAGLGVAAAVIAISCLIRIKVAQDSQKSSIQLNSESGFPLMKKPVNGHKMPEVA</sequence>
<evidence type="ECO:0000256" key="2">
    <source>
        <dbReference type="ARBA" id="ARBA00010532"/>
    </source>
</evidence>
<proteinExistence type="inferred from homology"/>
<dbReference type="OrthoDB" id="514335at2759"/>
<organism evidence="9 10">
    <name type="scientific">Cloeon dipterum</name>
    <dbReference type="NCBI Taxonomy" id="197152"/>
    <lineage>
        <taxon>Eukaryota</taxon>
        <taxon>Metazoa</taxon>
        <taxon>Ecdysozoa</taxon>
        <taxon>Arthropoda</taxon>
        <taxon>Hexapoda</taxon>
        <taxon>Insecta</taxon>
        <taxon>Pterygota</taxon>
        <taxon>Palaeoptera</taxon>
        <taxon>Ephemeroptera</taxon>
        <taxon>Pisciforma</taxon>
        <taxon>Baetidae</taxon>
        <taxon>Cloeon</taxon>
    </lineage>
</organism>
<keyword evidence="3" id="KW-1003">Cell membrane</keyword>
<dbReference type="EMBL" id="CADEPI010000002">
    <property type="protein sequence ID" value="CAB3360080.1"/>
    <property type="molecule type" value="Genomic_DNA"/>
</dbReference>
<comment type="caution">
    <text evidence="9">The sequence shown here is derived from an EMBL/GenBank/DDBJ whole genome shotgun (WGS) entry which is preliminary data.</text>
</comment>
<evidence type="ECO:0000313" key="10">
    <source>
        <dbReference type="Proteomes" id="UP000494165"/>
    </source>
</evidence>
<reference evidence="9 10" key="1">
    <citation type="submission" date="2020-04" db="EMBL/GenBank/DDBJ databases">
        <authorList>
            <person name="Alioto T."/>
            <person name="Alioto T."/>
            <person name="Gomez Garrido J."/>
        </authorList>
    </citation>
    <scope>NUCLEOTIDE SEQUENCE [LARGE SCALE GENOMIC DNA]</scope>
</reference>
<dbReference type="AlphaFoldDB" id="A0A8S1BWM7"/>
<evidence type="ECO:0000256" key="6">
    <source>
        <dbReference type="ARBA" id="ARBA00023136"/>
    </source>
</evidence>
<dbReference type="GO" id="GO:0005044">
    <property type="term" value="F:scavenger receptor activity"/>
    <property type="evidence" value="ECO:0007669"/>
    <property type="project" value="TreeGrafter"/>
</dbReference>
<dbReference type="GO" id="GO:0005737">
    <property type="term" value="C:cytoplasm"/>
    <property type="evidence" value="ECO:0007669"/>
    <property type="project" value="TreeGrafter"/>
</dbReference>
<keyword evidence="5 8" id="KW-1133">Transmembrane helix</keyword>
<gene>
    <name evidence="9" type="ORF">CLODIP_2_CD07991</name>
</gene>
<evidence type="ECO:0000256" key="1">
    <source>
        <dbReference type="ARBA" id="ARBA00004236"/>
    </source>
</evidence>
<dbReference type="Pfam" id="PF01130">
    <property type="entry name" value="CD36"/>
    <property type="match status" value="1"/>
</dbReference>
<dbReference type="PANTHER" id="PTHR11923">
    <property type="entry name" value="SCAVENGER RECEPTOR CLASS B TYPE-1 SR-B1"/>
    <property type="match status" value="1"/>
</dbReference>
<dbReference type="InterPro" id="IPR002159">
    <property type="entry name" value="CD36_fam"/>
</dbReference>
<comment type="subcellular location">
    <subcellularLocation>
        <location evidence="1">Cell membrane</location>
    </subcellularLocation>
</comment>
<dbReference type="GO" id="GO:0005886">
    <property type="term" value="C:plasma membrane"/>
    <property type="evidence" value="ECO:0007669"/>
    <property type="project" value="UniProtKB-SubCell"/>
</dbReference>
<keyword evidence="4 8" id="KW-0812">Transmembrane</keyword>
<evidence type="ECO:0000256" key="7">
    <source>
        <dbReference type="ARBA" id="ARBA00023180"/>
    </source>
</evidence>
<keyword evidence="10" id="KW-1185">Reference proteome</keyword>
<comment type="similarity">
    <text evidence="2">Belongs to the CD36 family.</text>
</comment>
<evidence type="ECO:0000313" key="9">
    <source>
        <dbReference type="EMBL" id="CAB3360080.1"/>
    </source>
</evidence>
<accession>A0A8S1BWM7</accession>
<dbReference type="Proteomes" id="UP000494165">
    <property type="component" value="Unassembled WGS sequence"/>
</dbReference>
<keyword evidence="7" id="KW-0325">Glycoprotein</keyword>
<evidence type="ECO:0000256" key="3">
    <source>
        <dbReference type="ARBA" id="ARBA00022475"/>
    </source>
</evidence>
<evidence type="ECO:0000256" key="8">
    <source>
        <dbReference type="SAM" id="Phobius"/>
    </source>
</evidence>
<feature type="transmembrane region" description="Helical" evidence="8">
    <location>
        <begin position="445"/>
        <end position="467"/>
    </location>
</feature>
<evidence type="ECO:0000256" key="5">
    <source>
        <dbReference type="ARBA" id="ARBA00022989"/>
    </source>
</evidence>